<organism evidence="2 3">
    <name type="scientific">Coleofasciculus chthonoplastes PCC 7420</name>
    <dbReference type="NCBI Taxonomy" id="118168"/>
    <lineage>
        <taxon>Bacteria</taxon>
        <taxon>Bacillati</taxon>
        <taxon>Cyanobacteriota</taxon>
        <taxon>Cyanophyceae</taxon>
        <taxon>Coleofasciculales</taxon>
        <taxon>Coleofasciculaceae</taxon>
        <taxon>Coleofasciculus</taxon>
    </lineage>
</organism>
<keyword evidence="1" id="KW-0812">Transmembrane</keyword>
<dbReference type="EMBL" id="DS989841">
    <property type="protein sequence ID" value="EDX78400.1"/>
    <property type="molecule type" value="Genomic_DNA"/>
</dbReference>
<proteinExistence type="predicted"/>
<evidence type="ECO:0000313" key="3">
    <source>
        <dbReference type="Proteomes" id="UP000003835"/>
    </source>
</evidence>
<keyword evidence="1" id="KW-0472">Membrane</keyword>
<sequence length="63" mass="7564">MGSTKNCRWIQQLIQGFKHLNSHRWLMIIIKLLIPFLIGLYYPNLALLIEVLILSWELWDSLR</sequence>
<accession>B4VHS7</accession>
<evidence type="ECO:0000256" key="1">
    <source>
        <dbReference type="SAM" id="Phobius"/>
    </source>
</evidence>
<feature type="transmembrane region" description="Helical" evidence="1">
    <location>
        <begin position="32"/>
        <end position="56"/>
    </location>
</feature>
<evidence type="ECO:0000313" key="2">
    <source>
        <dbReference type="EMBL" id="EDX78400.1"/>
    </source>
</evidence>
<keyword evidence="3" id="KW-1185">Reference proteome</keyword>
<dbReference type="HOGENOM" id="CLU_2878091_0_0_3"/>
<keyword evidence="1" id="KW-1133">Transmembrane helix</keyword>
<dbReference type="Proteomes" id="UP000003835">
    <property type="component" value="Unassembled WGS sequence"/>
</dbReference>
<gene>
    <name evidence="2" type="ORF">MC7420_7053</name>
</gene>
<dbReference type="AlphaFoldDB" id="B4VHS7"/>
<dbReference type="STRING" id="118168.MC7420_7053"/>
<dbReference type="RefSeq" id="WP_006097867.1">
    <property type="nucleotide sequence ID" value="NZ_DS989841.1"/>
</dbReference>
<name>B4VHS7_9CYAN</name>
<protein>
    <submittedName>
        <fullName evidence="2">Uncharacterized protein</fullName>
    </submittedName>
</protein>
<reference evidence="2 3" key="1">
    <citation type="submission" date="2008-07" db="EMBL/GenBank/DDBJ databases">
        <authorList>
            <person name="Tandeau de Marsac N."/>
            <person name="Ferriera S."/>
            <person name="Johnson J."/>
            <person name="Kravitz S."/>
            <person name="Beeson K."/>
            <person name="Sutton G."/>
            <person name="Rogers Y.-H."/>
            <person name="Friedman R."/>
            <person name="Frazier M."/>
            <person name="Venter J.C."/>
        </authorList>
    </citation>
    <scope>NUCLEOTIDE SEQUENCE [LARGE SCALE GENOMIC DNA]</scope>
    <source>
        <strain evidence="2 3">PCC 7420</strain>
    </source>
</reference>